<evidence type="ECO:0000313" key="2">
    <source>
        <dbReference type="EMBL" id="KNC96909.1"/>
    </source>
</evidence>
<feature type="region of interest" description="Disordered" evidence="1">
    <location>
        <begin position="1"/>
        <end position="67"/>
    </location>
</feature>
<dbReference type="OrthoDB" id="2159694at2759"/>
<accession>A0A0L0H7G5</accession>
<protein>
    <submittedName>
        <fullName evidence="2">Uncharacterized protein</fullName>
    </submittedName>
</protein>
<name>A0A0L0H7G5_SPIPD</name>
<dbReference type="InParanoid" id="A0A0L0H7G5"/>
<dbReference type="Proteomes" id="UP000053201">
    <property type="component" value="Unassembled WGS sequence"/>
</dbReference>
<organism evidence="2 3">
    <name type="scientific">Spizellomyces punctatus (strain DAOM BR117)</name>
    <dbReference type="NCBI Taxonomy" id="645134"/>
    <lineage>
        <taxon>Eukaryota</taxon>
        <taxon>Fungi</taxon>
        <taxon>Fungi incertae sedis</taxon>
        <taxon>Chytridiomycota</taxon>
        <taxon>Chytridiomycota incertae sedis</taxon>
        <taxon>Chytridiomycetes</taxon>
        <taxon>Spizellomycetales</taxon>
        <taxon>Spizellomycetaceae</taxon>
        <taxon>Spizellomyces</taxon>
    </lineage>
</organism>
<dbReference type="InterPro" id="IPR020339">
    <property type="entry name" value="C20orf85-like"/>
</dbReference>
<keyword evidence="3" id="KW-1185">Reference proteome</keyword>
<dbReference type="GeneID" id="27690932"/>
<evidence type="ECO:0000313" key="3">
    <source>
        <dbReference type="Proteomes" id="UP000053201"/>
    </source>
</evidence>
<gene>
    <name evidence="2" type="ORF">SPPG_07735</name>
</gene>
<dbReference type="AlphaFoldDB" id="A0A0L0H7G5"/>
<dbReference type="Pfam" id="PF14945">
    <property type="entry name" value="LLC1"/>
    <property type="match status" value="1"/>
</dbReference>
<dbReference type="RefSeq" id="XP_016604949.1">
    <property type="nucleotide sequence ID" value="XM_016755893.1"/>
</dbReference>
<reference evidence="2 3" key="1">
    <citation type="submission" date="2009-08" db="EMBL/GenBank/DDBJ databases">
        <title>The Genome Sequence of Spizellomyces punctatus strain DAOM BR117.</title>
        <authorList>
            <consortium name="The Broad Institute Genome Sequencing Platform"/>
            <person name="Russ C."/>
            <person name="Cuomo C."/>
            <person name="Shea T."/>
            <person name="Young S.K."/>
            <person name="Zeng Q."/>
            <person name="Koehrsen M."/>
            <person name="Haas B."/>
            <person name="Borodovsky M."/>
            <person name="Guigo R."/>
            <person name="Alvarado L."/>
            <person name="Berlin A."/>
            <person name="Bochicchio J."/>
            <person name="Borenstein D."/>
            <person name="Chapman S."/>
            <person name="Chen Z."/>
            <person name="Engels R."/>
            <person name="Freedman E."/>
            <person name="Gellesch M."/>
            <person name="Goldberg J."/>
            <person name="Griggs A."/>
            <person name="Gujja S."/>
            <person name="Heiman D."/>
            <person name="Hepburn T."/>
            <person name="Howarth C."/>
            <person name="Jen D."/>
            <person name="Larson L."/>
            <person name="Lewis B."/>
            <person name="Mehta T."/>
            <person name="Park D."/>
            <person name="Pearson M."/>
            <person name="Roberts A."/>
            <person name="Saif S."/>
            <person name="Shenoy N."/>
            <person name="Sisk P."/>
            <person name="Stolte C."/>
            <person name="Sykes S."/>
            <person name="Thomson T."/>
            <person name="Walk T."/>
            <person name="White J."/>
            <person name="Yandava C."/>
            <person name="Burger G."/>
            <person name="Gray M.W."/>
            <person name="Holland P.W.H."/>
            <person name="King N."/>
            <person name="Lang F.B.F."/>
            <person name="Roger A.J."/>
            <person name="Ruiz-Trillo I."/>
            <person name="Lander E."/>
            <person name="Nusbaum C."/>
        </authorList>
    </citation>
    <scope>NUCLEOTIDE SEQUENCE [LARGE SCALE GENOMIC DNA]</scope>
    <source>
        <strain evidence="2 3">DAOM BR117</strain>
    </source>
</reference>
<feature type="region of interest" description="Disordered" evidence="1">
    <location>
        <begin position="113"/>
        <end position="143"/>
    </location>
</feature>
<dbReference type="EMBL" id="KQ257466">
    <property type="protein sequence ID" value="KNC96909.1"/>
    <property type="molecule type" value="Genomic_DNA"/>
</dbReference>
<feature type="compositionally biased region" description="Polar residues" evidence="1">
    <location>
        <begin position="123"/>
        <end position="136"/>
    </location>
</feature>
<dbReference type="VEuPathDB" id="FungiDB:SPPG_07735"/>
<proteinExistence type="predicted"/>
<sequence length="272" mass="30050">MPPKSHNQPQLPPKAPSNLSLSYRSSSSHLSGQGRNAVKNGSRMGLGRVNAGGGKRTRGTANGEREKDVIGLINDKNWKDRLDKELKSQREWSERWGCLVDPLLYSSNPLQESWKPQARPHNSPFSILNPPGNNVLPNSPPPTPPDYIPATYKVTGDRSNYLSGSPNLRARPTPNLLFDTTSRPPPAAYTAPFATATRVSKSSLPKQNRGTLPIRHKHQSRADPQAVYKYPPTTNTEYGWAWGGMRTLEIYGSTNANFVKEGWKRLAAKGSM</sequence>
<feature type="compositionally biased region" description="Low complexity" evidence="1">
    <location>
        <begin position="17"/>
        <end position="31"/>
    </location>
</feature>
<evidence type="ECO:0000256" key="1">
    <source>
        <dbReference type="SAM" id="MobiDB-lite"/>
    </source>
</evidence>